<protein>
    <submittedName>
        <fullName evidence="2">Uncharacterized protein</fullName>
    </submittedName>
</protein>
<organism evidence="2 3">
    <name type="scientific">Rubroshorea leprosula</name>
    <dbReference type="NCBI Taxonomy" id="152421"/>
    <lineage>
        <taxon>Eukaryota</taxon>
        <taxon>Viridiplantae</taxon>
        <taxon>Streptophyta</taxon>
        <taxon>Embryophyta</taxon>
        <taxon>Tracheophyta</taxon>
        <taxon>Spermatophyta</taxon>
        <taxon>Magnoliopsida</taxon>
        <taxon>eudicotyledons</taxon>
        <taxon>Gunneridae</taxon>
        <taxon>Pentapetalae</taxon>
        <taxon>rosids</taxon>
        <taxon>malvids</taxon>
        <taxon>Malvales</taxon>
        <taxon>Dipterocarpaceae</taxon>
        <taxon>Rubroshorea</taxon>
    </lineage>
</organism>
<feature type="compositionally biased region" description="Polar residues" evidence="1">
    <location>
        <begin position="7"/>
        <end position="21"/>
    </location>
</feature>
<gene>
    <name evidence="2" type="ORF">SLEP1_g27046</name>
</gene>
<dbReference type="EMBL" id="BPVZ01000045">
    <property type="protein sequence ID" value="GKV16398.1"/>
    <property type="molecule type" value="Genomic_DNA"/>
</dbReference>
<accession>A0AAV5JYW2</accession>
<dbReference type="Proteomes" id="UP001054252">
    <property type="component" value="Unassembled WGS sequence"/>
</dbReference>
<proteinExistence type="predicted"/>
<evidence type="ECO:0000313" key="2">
    <source>
        <dbReference type="EMBL" id="GKV16398.1"/>
    </source>
</evidence>
<dbReference type="AlphaFoldDB" id="A0AAV5JYW2"/>
<feature type="region of interest" description="Disordered" evidence="1">
    <location>
        <begin position="1"/>
        <end position="21"/>
    </location>
</feature>
<name>A0AAV5JYW2_9ROSI</name>
<comment type="caution">
    <text evidence="2">The sequence shown here is derived from an EMBL/GenBank/DDBJ whole genome shotgun (WGS) entry which is preliminary data.</text>
</comment>
<evidence type="ECO:0000313" key="3">
    <source>
        <dbReference type="Proteomes" id="UP001054252"/>
    </source>
</evidence>
<sequence>MNKHTGRNISDNFPKFNASSFEGNKDLYGYLLPLMKPKGLSVLSITLIELGSGFAKLVLSFTKVHM</sequence>
<reference evidence="2 3" key="1">
    <citation type="journal article" date="2021" name="Commun. Biol.">
        <title>The genome of Shorea leprosula (Dipterocarpaceae) highlights the ecological relevance of drought in aseasonal tropical rainforests.</title>
        <authorList>
            <person name="Ng K.K.S."/>
            <person name="Kobayashi M.J."/>
            <person name="Fawcett J.A."/>
            <person name="Hatakeyama M."/>
            <person name="Paape T."/>
            <person name="Ng C.H."/>
            <person name="Ang C.C."/>
            <person name="Tnah L.H."/>
            <person name="Lee C.T."/>
            <person name="Nishiyama T."/>
            <person name="Sese J."/>
            <person name="O'Brien M.J."/>
            <person name="Copetti D."/>
            <person name="Mohd Noor M.I."/>
            <person name="Ong R.C."/>
            <person name="Putra M."/>
            <person name="Sireger I.Z."/>
            <person name="Indrioko S."/>
            <person name="Kosugi Y."/>
            <person name="Izuno A."/>
            <person name="Isagi Y."/>
            <person name="Lee S.L."/>
            <person name="Shimizu K.K."/>
        </authorList>
    </citation>
    <scope>NUCLEOTIDE SEQUENCE [LARGE SCALE GENOMIC DNA]</scope>
    <source>
        <strain evidence="2">214</strain>
    </source>
</reference>
<keyword evidence="3" id="KW-1185">Reference proteome</keyword>
<evidence type="ECO:0000256" key="1">
    <source>
        <dbReference type="SAM" id="MobiDB-lite"/>
    </source>
</evidence>